<evidence type="ECO:0000313" key="1">
    <source>
        <dbReference type="EMBL" id="MET3591730.1"/>
    </source>
</evidence>
<reference evidence="1 2" key="1">
    <citation type="submission" date="2024-06" db="EMBL/GenBank/DDBJ databases">
        <title>Genomic Encyclopedia of Type Strains, Phase IV (KMG-IV): sequencing the most valuable type-strain genomes for metagenomic binning, comparative biology and taxonomic classification.</title>
        <authorList>
            <person name="Goeker M."/>
        </authorList>
    </citation>
    <scope>NUCLEOTIDE SEQUENCE [LARGE SCALE GENOMIC DNA]</scope>
    <source>
        <strain evidence="1 2">DSM 29846</strain>
    </source>
</reference>
<proteinExistence type="predicted"/>
<comment type="caution">
    <text evidence="1">The sequence shown here is derived from an EMBL/GenBank/DDBJ whole genome shotgun (WGS) entry which is preliminary data.</text>
</comment>
<sequence length="36" mass="3625">MACVAVLGNPICGTAITAWGYPVPAVFGGFEAIRDG</sequence>
<name>A0ABV2HME2_9HYPH</name>
<evidence type="ECO:0000313" key="2">
    <source>
        <dbReference type="Proteomes" id="UP001549036"/>
    </source>
</evidence>
<dbReference type="Proteomes" id="UP001549036">
    <property type="component" value="Unassembled WGS sequence"/>
</dbReference>
<dbReference type="EMBL" id="JBEPLM010000001">
    <property type="protein sequence ID" value="MET3591730.1"/>
    <property type="molecule type" value="Genomic_DNA"/>
</dbReference>
<keyword evidence="2" id="KW-1185">Reference proteome</keyword>
<accession>A0ABV2HME2</accession>
<protein>
    <submittedName>
        <fullName evidence="1">Uncharacterized protein</fullName>
    </submittedName>
</protein>
<gene>
    <name evidence="1" type="ORF">ABID26_001109</name>
</gene>
<organism evidence="1 2">
    <name type="scientific">Mesorhizobium shonense</name>
    <dbReference type="NCBI Taxonomy" id="1209948"/>
    <lineage>
        <taxon>Bacteria</taxon>
        <taxon>Pseudomonadati</taxon>
        <taxon>Pseudomonadota</taxon>
        <taxon>Alphaproteobacteria</taxon>
        <taxon>Hyphomicrobiales</taxon>
        <taxon>Phyllobacteriaceae</taxon>
        <taxon>Mesorhizobium</taxon>
    </lineage>
</organism>